<sequence length="65" mass="6977">MSGQEIERASLTGEVLPPAAAPEPAPEGTEVRLSIRRHRCGECYRLITTPGDHRDGCSHIPPAVS</sequence>
<reference evidence="2 3" key="1">
    <citation type="journal article" date="2019" name="PLoS ONE">
        <title>Mycobacteriophage CRB2 defines a new subcluster in mycobacteriophage classification.</title>
        <authorList>
            <person name="Suarez C.A."/>
            <person name="Franceschelli J.J."/>
            <person name="Morbidoni H.R."/>
        </authorList>
    </citation>
    <scope>NUCLEOTIDE SEQUENCE [LARGE SCALE GENOMIC DNA]</scope>
</reference>
<feature type="region of interest" description="Disordered" evidence="1">
    <location>
        <begin position="1"/>
        <end position="30"/>
    </location>
</feature>
<proteinExistence type="predicted"/>
<dbReference type="Proteomes" id="UP000292006">
    <property type="component" value="Segment"/>
</dbReference>
<dbReference type="EMBL" id="MK059749">
    <property type="protein sequence ID" value="AYP70058.1"/>
    <property type="molecule type" value="Genomic_DNA"/>
</dbReference>
<evidence type="ECO:0000313" key="3">
    <source>
        <dbReference type="Proteomes" id="UP000292006"/>
    </source>
</evidence>
<gene>
    <name evidence="2" type="ORF">CRB2_72</name>
</gene>
<name>A0A455LY87_9CAUD</name>
<protein>
    <submittedName>
        <fullName evidence="2">Uncharacterized protein</fullName>
    </submittedName>
</protein>
<keyword evidence="3" id="KW-1185">Reference proteome</keyword>
<organism evidence="2 3">
    <name type="scientific">Mycobacterium phage CRB2</name>
    <dbReference type="NCBI Taxonomy" id="2483623"/>
    <lineage>
        <taxon>Viruses</taxon>
        <taxon>Duplodnaviria</taxon>
        <taxon>Heunggongvirae</taxon>
        <taxon>Uroviricota</taxon>
        <taxon>Caudoviricetes</taxon>
        <taxon>Bclasvirinae</taxon>
        <taxon>Quesadillavirus</taxon>
        <taxon>Quesadillavirus CRB2</taxon>
    </lineage>
</organism>
<evidence type="ECO:0000256" key="1">
    <source>
        <dbReference type="SAM" id="MobiDB-lite"/>
    </source>
</evidence>
<accession>A0A455LY87</accession>
<evidence type="ECO:0000313" key="2">
    <source>
        <dbReference type="EMBL" id="AYP70058.1"/>
    </source>
</evidence>